<gene>
    <name evidence="1" type="primary">raiA</name>
    <name evidence="1" type="ORF">EW093_08890</name>
</gene>
<proteinExistence type="predicted"/>
<reference evidence="1 2" key="1">
    <citation type="submission" date="2019-02" db="EMBL/GenBank/DDBJ databases">
        <authorList>
            <person name="Fomenkov A."/>
            <person name="Dubinina G."/>
            <person name="Grabovich M."/>
            <person name="Vincze T."/>
            <person name="Roberts R.J."/>
        </authorList>
    </citation>
    <scope>NUCLEOTIDE SEQUENCE [LARGE SCALE GENOMIC DNA]</scope>
    <source>
        <strain evidence="1 2">P</strain>
    </source>
</reference>
<dbReference type="KEGG" id="sper:EW093_08890"/>
<dbReference type="RefSeq" id="WP_149568054.1">
    <property type="nucleotide sequence ID" value="NZ_CP035807.1"/>
</dbReference>
<reference evidence="1 2" key="2">
    <citation type="submission" date="2019-09" db="EMBL/GenBank/DDBJ databases">
        <title>Complete Genome Sequence and Methylome Analysis of free living Spirochaetas.</title>
        <authorList>
            <person name="Leshcheva N."/>
            <person name="Mikheeva N."/>
        </authorList>
    </citation>
    <scope>NUCLEOTIDE SEQUENCE [LARGE SCALE GENOMIC DNA]</scope>
    <source>
        <strain evidence="1 2">P</strain>
    </source>
</reference>
<dbReference type="EMBL" id="CP035807">
    <property type="protein sequence ID" value="QEN04814.1"/>
    <property type="molecule type" value="Genomic_DNA"/>
</dbReference>
<dbReference type="Gene3D" id="3.30.160.100">
    <property type="entry name" value="Ribosome hibernation promotion factor-like"/>
    <property type="match status" value="1"/>
</dbReference>
<dbReference type="Pfam" id="PF02482">
    <property type="entry name" value="Ribosomal_S30AE"/>
    <property type="match status" value="1"/>
</dbReference>
<protein>
    <submittedName>
        <fullName evidence="1">Ribosome-associated translation inhibitor RaiA</fullName>
    </submittedName>
</protein>
<keyword evidence="2" id="KW-1185">Reference proteome</keyword>
<dbReference type="AlphaFoldDB" id="A0A5C1QDL0"/>
<sequence length="96" mass="11379">MEVQIKGVHYSISSTLRENIEKKLSRLDYVKDHIVHFYFTIVKDSKDYKIEADVHFNWGKTSHVEVHDDNLYQGIDDLFDKLEVKATKEKDKIQSH</sequence>
<dbReference type="InterPro" id="IPR036567">
    <property type="entry name" value="RHF-like"/>
</dbReference>
<organism evidence="1 2">
    <name type="scientific">Thiospirochaeta perfilievii</name>
    <dbReference type="NCBI Taxonomy" id="252967"/>
    <lineage>
        <taxon>Bacteria</taxon>
        <taxon>Pseudomonadati</taxon>
        <taxon>Spirochaetota</taxon>
        <taxon>Spirochaetia</taxon>
        <taxon>Spirochaetales</taxon>
        <taxon>Spirochaetaceae</taxon>
        <taxon>Thiospirochaeta</taxon>
    </lineage>
</organism>
<dbReference type="Proteomes" id="UP000323824">
    <property type="component" value="Chromosome"/>
</dbReference>
<accession>A0A5C1QDL0</accession>
<dbReference type="OrthoDB" id="361037at2"/>
<dbReference type="InterPro" id="IPR003489">
    <property type="entry name" value="RHF/RaiA"/>
</dbReference>
<dbReference type="CDD" id="cd00552">
    <property type="entry name" value="RaiA"/>
    <property type="match status" value="1"/>
</dbReference>
<evidence type="ECO:0000313" key="1">
    <source>
        <dbReference type="EMBL" id="QEN04814.1"/>
    </source>
</evidence>
<evidence type="ECO:0000313" key="2">
    <source>
        <dbReference type="Proteomes" id="UP000323824"/>
    </source>
</evidence>
<dbReference type="NCBIfam" id="TIGR00741">
    <property type="entry name" value="yfiA"/>
    <property type="match status" value="1"/>
</dbReference>
<name>A0A5C1QDL0_9SPIO</name>
<dbReference type="SUPFAM" id="SSF69754">
    <property type="entry name" value="Ribosome binding protein Y (YfiA homologue)"/>
    <property type="match status" value="1"/>
</dbReference>